<name>A6IZ55_RAT</name>
<sequence>MAGPQQQPPYLHLAELTASQFLEIWKHFDADGNGYIEGKELENFFQELEKARKGSGMMSKSDNFGEKMKEFMQKYDKNSDGKIEMAEVRAKMGVRGGGGLQRVEGPRRVRGRG</sequence>
<dbReference type="PROSITE" id="PS00018">
    <property type="entry name" value="EF_HAND_1"/>
    <property type="match status" value="2"/>
</dbReference>
<dbReference type="FunFam" id="1.10.238.10:FF:000116">
    <property type="entry name" value="calretinin isoform X2"/>
    <property type="match status" value="1"/>
</dbReference>
<proteinExistence type="inferred from homology"/>
<protein>
    <submittedName>
        <fullName evidence="5">Calbindin 2, isoform CRA_c</fullName>
    </submittedName>
</protein>
<dbReference type="InterPro" id="IPR002048">
    <property type="entry name" value="EF_hand_dom"/>
</dbReference>
<dbReference type="SMART" id="SM00054">
    <property type="entry name" value="EFh"/>
    <property type="match status" value="2"/>
</dbReference>
<evidence type="ECO:0000256" key="1">
    <source>
        <dbReference type="ARBA" id="ARBA00007217"/>
    </source>
</evidence>
<dbReference type="Proteomes" id="UP000234681">
    <property type="component" value="Chromosome 19"/>
</dbReference>
<dbReference type="Pfam" id="PF13499">
    <property type="entry name" value="EF-hand_7"/>
    <property type="match status" value="1"/>
</dbReference>
<dbReference type="EMBL" id="CH473972">
    <property type="protein sequence ID" value="EDL92533.1"/>
    <property type="molecule type" value="Genomic_DNA"/>
</dbReference>
<accession>A6IZ55</accession>
<comment type="similarity">
    <text evidence="1">Belongs to the calbindin family.</text>
</comment>
<dbReference type="PROSITE" id="PS50222">
    <property type="entry name" value="EF_HAND_2"/>
    <property type="match status" value="2"/>
</dbReference>
<reference evidence="6" key="1">
    <citation type="submission" date="2005-09" db="EMBL/GenBank/DDBJ databases">
        <authorList>
            <person name="Mural R.J."/>
            <person name="Li P.W."/>
            <person name="Adams M.D."/>
            <person name="Amanatides P.G."/>
            <person name="Baden-Tillson H."/>
            <person name="Barnstead M."/>
            <person name="Chin S.H."/>
            <person name="Dew I."/>
            <person name="Evans C.A."/>
            <person name="Ferriera S."/>
            <person name="Flanigan M."/>
            <person name="Fosler C."/>
            <person name="Glodek A."/>
            <person name="Gu Z."/>
            <person name="Holt R.A."/>
            <person name="Jennings D."/>
            <person name="Kraft C.L."/>
            <person name="Lu F."/>
            <person name="Nguyen T."/>
            <person name="Nusskern D.R."/>
            <person name="Pfannkoch C.M."/>
            <person name="Sitter C."/>
            <person name="Sutton G.G."/>
            <person name="Venter J.C."/>
            <person name="Wang Z."/>
            <person name="Woodage T."/>
            <person name="Zheng X.H."/>
            <person name="Zhong F."/>
        </authorList>
    </citation>
    <scope>NUCLEOTIDE SEQUENCE [LARGE SCALE GENOMIC DNA]</scope>
    <source>
        <strain>BN</strain>
        <strain evidence="6">Sprague-Dawley</strain>
    </source>
</reference>
<dbReference type="InterPro" id="IPR011992">
    <property type="entry name" value="EF-hand-dom_pair"/>
</dbReference>
<dbReference type="PANTHER" id="PTHR19972:SF4">
    <property type="entry name" value="CALRETININ"/>
    <property type="match status" value="1"/>
</dbReference>
<evidence type="ECO:0000256" key="3">
    <source>
        <dbReference type="ARBA" id="ARBA00022837"/>
    </source>
</evidence>
<dbReference type="SUPFAM" id="SSF47473">
    <property type="entry name" value="EF-hand"/>
    <property type="match status" value="1"/>
</dbReference>
<evidence type="ECO:0000313" key="5">
    <source>
        <dbReference type="EMBL" id="EDL92533.1"/>
    </source>
</evidence>
<dbReference type="InterPro" id="IPR051001">
    <property type="entry name" value="Calbindin_Ca-bind"/>
</dbReference>
<organism evidence="5 6">
    <name type="scientific">Rattus norvegicus</name>
    <name type="common">Rat</name>
    <dbReference type="NCBI Taxonomy" id="10116"/>
    <lineage>
        <taxon>Eukaryota</taxon>
        <taxon>Metazoa</taxon>
        <taxon>Chordata</taxon>
        <taxon>Craniata</taxon>
        <taxon>Vertebrata</taxon>
        <taxon>Euteleostomi</taxon>
        <taxon>Mammalia</taxon>
        <taxon>Eutheria</taxon>
        <taxon>Euarchontoglires</taxon>
        <taxon>Glires</taxon>
        <taxon>Rodentia</taxon>
        <taxon>Myomorpha</taxon>
        <taxon>Muroidea</taxon>
        <taxon>Muridae</taxon>
        <taxon>Murinae</taxon>
        <taxon>Rattus</taxon>
    </lineage>
</organism>
<dbReference type="GO" id="GO:0005509">
    <property type="term" value="F:calcium ion binding"/>
    <property type="evidence" value="ECO:0007669"/>
    <property type="project" value="InterPro"/>
</dbReference>
<feature type="domain" description="EF-hand" evidence="4">
    <location>
        <begin position="63"/>
        <end position="98"/>
    </location>
</feature>
<dbReference type="Gene3D" id="1.10.238.10">
    <property type="entry name" value="EF-hand"/>
    <property type="match status" value="1"/>
</dbReference>
<dbReference type="RGD" id="620981">
    <property type="gene designation" value="Calb2"/>
</dbReference>
<keyword evidence="3" id="KW-0106">Calcium</keyword>
<evidence type="ECO:0000259" key="4">
    <source>
        <dbReference type="PROSITE" id="PS50222"/>
    </source>
</evidence>
<evidence type="ECO:0000313" key="6">
    <source>
        <dbReference type="Proteomes" id="UP000234681"/>
    </source>
</evidence>
<feature type="domain" description="EF-hand" evidence="4">
    <location>
        <begin position="16"/>
        <end position="51"/>
    </location>
</feature>
<dbReference type="AlphaFoldDB" id="A6IZ55"/>
<gene>
    <name evidence="5 7" type="primary">Calb2</name>
    <name evidence="5" type="ORF">rCG_51365</name>
</gene>
<dbReference type="InterPro" id="IPR018247">
    <property type="entry name" value="EF_Hand_1_Ca_BS"/>
</dbReference>
<dbReference type="PANTHER" id="PTHR19972">
    <property type="entry name" value="CALBINDIN"/>
    <property type="match status" value="1"/>
</dbReference>
<keyword evidence="2" id="KW-0479">Metal-binding</keyword>
<evidence type="ECO:0000313" key="7">
    <source>
        <dbReference type="RGD" id="620981"/>
    </source>
</evidence>
<evidence type="ECO:0000256" key="2">
    <source>
        <dbReference type="ARBA" id="ARBA00022723"/>
    </source>
</evidence>